<dbReference type="Gene3D" id="2.60.220.50">
    <property type="match status" value="1"/>
</dbReference>
<reference evidence="13" key="1">
    <citation type="submission" date="2015-11" db="EMBL/GenBank/DDBJ databases">
        <title>De novo transcriptome assembly of four potential Pierce s Disease insect vectors from Arizona vineyards.</title>
        <authorList>
            <person name="Tassone E.E."/>
        </authorList>
    </citation>
    <scope>NUCLEOTIDE SEQUENCE</scope>
</reference>
<feature type="transmembrane region" description="Helical" evidence="8">
    <location>
        <begin position="532"/>
        <end position="558"/>
    </location>
</feature>
<dbReference type="PANTHER" id="PTHR45930">
    <property type="entry name" value="G-PROTEIN COUPLED RECEPTOR 124-LIKE PROTEIN"/>
    <property type="match status" value="1"/>
</dbReference>
<dbReference type="InterPro" id="IPR013783">
    <property type="entry name" value="Ig-like_fold"/>
</dbReference>
<feature type="non-terminal residue" evidence="13">
    <location>
        <position position="663"/>
    </location>
</feature>
<dbReference type="InterPro" id="IPR036445">
    <property type="entry name" value="GPCR_2_extracell_dom_sf"/>
</dbReference>
<keyword evidence="4 8" id="KW-1133">Transmembrane helix</keyword>
<feature type="domain" description="GAIN-B" evidence="9">
    <location>
        <begin position="331"/>
        <end position="515"/>
    </location>
</feature>
<keyword evidence="6" id="KW-1015">Disulfide bond</keyword>
<dbReference type="InterPro" id="IPR058808">
    <property type="entry name" value="GAIN_ADGRA2/3"/>
</dbReference>
<dbReference type="SMART" id="SM00409">
    <property type="entry name" value="IG"/>
    <property type="match status" value="1"/>
</dbReference>
<feature type="domain" description="G-protein coupled receptors family 2 profile 1" evidence="10">
    <location>
        <begin position="138"/>
        <end position="222"/>
    </location>
</feature>
<dbReference type="InterPro" id="IPR007110">
    <property type="entry name" value="Ig-like_dom"/>
</dbReference>
<comment type="subcellular location">
    <subcellularLocation>
        <location evidence="1">Membrane</location>
        <topology evidence="1">Multi-pass membrane protein</topology>
    </subcellularLocation>
</comment>
<dbReference type="InterPro" id="IPR051963">
    <property type="entry name" value="Adhesion_GPCR_A"/>
</dbReference>
<dbReference type="InterPro" id="IPR057244">
    <property type="entry name" value="GAIN_B"/>
</dbReference>
<feature type="transmembrane region" description="Helical" evidence="8">
    <location>
        <begin position="570"/>
        <end position="589"/>
    </location>
</feature>
<accession>A0A1B6KH52</accession>
<feature type="non-terminal residue" evidence="13">
    <location>
        <position position="1"/>
    </location>
</feature>
<evidence type="ECO:0000256" key="7">
    <source>
        <dbReference type="ARBA" id="ARBA00023170"/>
    </source>
</evidence>
<evidence type="ECO:0000256" key="1">
    <source>
        <dbReference type="ARBA" id="ARBA00004141"/>
    </source>
</evidence>
<dbReference type="PROSITE" id="PS50835">
    <property type="entry name" value="IG_LIKE"/>
    <property type="match status" value="1"/>
</dbReference>
<evidence type="ECO:0000256" key="3">
    <source>
        <dbReference type="ARBA" id="ARBA00022692"/>
    </source>
</evidence>
<feature type="domain" description="Ig-like" evidence="12">
    <location>
        <begin position="48"/>
        <end position="155"/>
    </location>
</feature>
<dbReference type="Gene3D" id="2.60.40.10">
    <property type="entry name" value="Immunoglobulins"/>
    <property type="match status" value="1"/>
</dbReference>
<dbReference type="Gene3D" id="1.20.1070.10">
    <property type="entry name" value="Rhodopsin 7-helix transmembrane proteins"/>
    <property type="match status" value="1"/>
</dbReference>
<protein>
    <recommendedName>
        <fullName evidence="14">G-protein coupled receptors family 2 profile 2 domain-containing protein</fullName>
    </recommendedName>
</protein>
<evidence type="ECO:0000259" key="12">
    <source>
        <dbReference type="PROSITE" id="PS50835"/>
    </source>
</evidence>
<evidence type="ECO:0000313" key="13">
    <source>
        <dbReference type="EMBL" id="JAT10749.1"/>
    </source>
</evidence>
<dbReference type="SUPFAM" id="SSF111418">
    <property type="entry name" value="Hormone receptor domain"/>
    <property type="match status" value="1"/>
</dbReference>
<dbReference type="Pfam" id="PF26588">
    <property type="entry name" value="GAIN_ADGRA3"/>
    <property type="match status" value="1"/>
</dbReference>
<evidence type="ECO:0008006" key="14">
    <source>
        <dbReference type="Google" id="ProtNLM"/>
    </source>
</evidence>
<gene>
    <name evidence="13" type="ORF">g.54368</name>
</gene>
<dbReference type="GO" id="GO:0004930">
    <property type="term" value="F:G protein-coupled receptor activity"/>
    <property type="evidence" value="ECO:0007669"/>
    <property type="project" value="InterPro"/>
</dbReference>
<feature type="domain" description="G-protein coupled receptors family 2 profile 2" evidence="11">
    <location>
        <begin position="529"/>
        <end position="663"/>
    </location>
</feature>
<dbReference type="InterPro" id="IPR003599">
    <property type="entry name" value="Ig_sub"/>
</dbReference>
<dbReference type="GO" id="GO:0007166">
    <property type="term" value="P:cell surface receptor signaling pathway"/>
    <property type="evidence" value="ECO:0007669"/>
    <property type="project" value="InterPro"/>
</dbReference>
<evidence type="ECO:0000256" key="6">
    <source>
        <dbReference type="ARBA" id="ARBA00023157"/>
    </source>
</evidence>
<evidence type="ECO:0000256" key="8">
    <source>
        <dbReference type="SAM" id="Phobius"/>
    </source>
</evidence>
<dbReference type="InterPro" id="IPR001879">
    <property type="entry name" value="GPCR_2_extracellular_dom"/>
</dbReference>
<comment type="similarity">
    <text evidence="2">Belongs to the G-protein coupled receptor 2 family. Adhesion G-protein coupled receptor (ADGR) subfamily.</text>
</comment>
<dbReference type="SUPFAM" id="SSF48726">
    <property type="entry name" value="Immunoglobulin"/>
    <property type="match status" value="1"/>
</dbReference>
<dbReference type="PANTHER" id="PTHR45930:SF4">
    <property type="entry name" value="ADHESION G PROTEIN-COUPLED RECEPTOR A3"/>
    <property type="match status" value="1"/>
</dbReference>
<evidence type="ECO:0000256" key="5">
    <source>
        <dbReference type="ARBA" id="ARBA00023136"/>
    </source>
</evidence>
<dbReference type="InterPro" id="IPR017981">
    <property type="entry name" value="GPCR_2-like_7TM"/>
</dbReference>
<keyword evidence="3 8" id="KW-0812">Transmembrane</keyword>
<dbReference type="GO" id="GO:0005886">
    <property type="term" value="C:plasma membrane"/>
    <property type="evidence" value="ECO:0007669"/>
    <property type="project" value="TreeGrafter"/>
</dbReference>
<organism evidence="13">
    <name type="scientific">Graphocephala atropunctata</name>
    <dbReference type="NCBI Taxonomy" id="36148"/>
    <lineage>
        <taxon>Eukaryota</taxon>
        <taxon>Metazoa</taxon>
        <taxon>Ecdysozoa</taxon>
        <taxon>Arthropoda</taxon>
        <taxon>Hexapoda</taxon>
        <taxon>Insecta</taxon>
        <taxon>Pterygota</taxon>
        <taxon>Neoptera</taxon>
        <taxon>Paraneoptera</taxon>
        <taxon>Hemiptera</taxon>
        <taxon>Auchenorrhyncha</taxon>
        <taxon>Membracoidea</taxon>
        <taxon>Cicadellidae</taxon>
        <taxon>Cicadellinae</taxon>
        <taxon>Cicadellini</taxon>
        <taxon>Graphocephala</taxon>
    </lineage>
</organism>
<dbReference type="InterPro" id="IPR036179">
    <property type="entry name" value="Ig-like_dom_sf"/>
</dbReference>
<evidence type="ECO:0000256" key="2">
    <source>
        <dbReference type="ARBA" id="ARBA00007343"/>
    </source>
</evidence>
<name>A0A1B6KH52_9HEMI</name>
<feature type="transmembrane region" description="Helical" evidence="8">
    <location>
        <begin position="601"/>
        <end position="621"/>
    </location>
</feature>
<dbReference type="PROSITE" id="PS50227">
    <property type="entry name" value="G_PROTEIN_RECEP_F2_3"/>
    <property type="match status" value="1"/>
</dbReference>
<evidence type="ECO:0000259" key="10">
    <source>
        <dbReference type="PROSITE" id="PS50227"/>
    </source>
</evidence>
<keyword evidence="5 8" id="KW-0472">Membrane</keyword>
<dbReference type="PROSITE" id="PS50221">
    <property type="entry name" value="GAIN_B"/>
    <property type="match status" value="1"/>
</dbReference>
<evidence type="ECO:0000259" key="9">
    <source>
        <dbReference type="PROSITE" id="PS50221"/>
    </source>
</evidence>
<sequence length="663" mass="73766">CDCGLWWILEWARNASVKFSPLPKCNAPPLLRGQPLRKLKGGSQCAWPQSEFDSAALELNPNHNQVVFEGDMLHLHCRALTAEADADDTVSWVWADRDPAEVFHQTIQVQNKHIRDNGFIESILVINQLQTNHSGQWRCQFYSDDGNHTTSISVIVINNQTVYCPIQVTKDNKGVYTWPKTVAGHLVEMPCAVETVQAQASYMCARSGHWEQLFTDNCPFASETTRILEQFSKMNLNSSEGSVIESLRRFHNFTCDESKRLSDKVDIAFIATTVDNYLSHVPRERELGDLLVEVVNSVMKQSQEVLTEAQRSFNACSRLVSAVETIAHFTPAFQAQKGNVAVQEFAITRQGFHGLTCTWYSHHGSISDFLCFVANETAFIGTKDKVVEASIQVPARLFEQLEVQGIPSSPSGEHLLVAMYSSGRLFPHFNNSKQVTSCVVGTKLIGMSVEQLSEPVYVMLRAPLSGSPRPAWWHPPSLSWRQDGCQLSDLLHGLLVFQCNRLGYFSLLQDTGLLPHNGVLLPRSRSRLTHPAVYIGTFVGITCLMVTSLTYIICYSSIQMSNKAKHSLSNTWLAISALCLVFSLGIYQTEDLVSCEAIGLLIHYFTLCSLFWMAVTINGMYKRMSKTESVPTGSEELSGEPVVVGQPLVGLYLVGWGIAGLVC</sequence>
<dbReference type="AlphaFoldDB" id="A0A1B6KH52"/>
<evidence type="ECO:0000259" key="11">
    <source>
        <dbReference type="PROSITE" id="PS50261"/>
    </source>
</evidence>
<dbReference type="PROSITE" id="PS50261">
    <property type="entry name" value="G_PROTEIN_RECEP_F2_4"/>
    <property type="match status" value="1"/>
</dbReference>
<evidence type="ECO:0000256" key="4">
    <source>
        <dbReference type="ARBA" id="ARBA00022989"/>
    </source>
</evidence>
<dbReference type="EMBL" id="GEBQ01029228">
    <property type="protein sequence ID" value="JAT10749.1"/>
    <property type="molecule type" value="Transcribed_RNA"/>
</dbReference>
<proteinExistence type="inferred from homology"/>
<keyword evidence="7" id="KW-0675">Receptor</keyword>
<dbReference type="InterPro" id="IPR046338">
    <property type="entry name" value="GAIN_dom_sf"/>
</dbReference>